<dbReference type="GO" id="GO:0000428">
    <property type="term" value="C:DNA-directed RNA polymerase complex"/>
    <property type="evidence" value="ECO:0007669"/>
    <property type="project" value="UniProtKB-KW"/>
</dbReference>
<comment type="caution">
    <text evidence="6">The sequence shown here is derived from an EMBL/GenBank/DDBJ whole genome shotgun (WGS) entry which is preliminary data.</text>
</comment>
<proteinExistence type="inferred from homology"/>
<dbReference type="RefSeq" id="XP_041185811.1">
    <property type="nucleotide sequence ID" value="XM_041341568.1"/>
</dbReference>
<organism evidence="6 7">
    <name type="scientific">Suillus subaureus</name>
    <dbReference type="NCBI Taxonomy" id="48587"/>
    <lineage>
        <taxon>Eukaryota</taxon>
        <taxon>Fungi</taxon>
        <taxon>Dikarya</taxon>
        <taxon>Basidiomycota</taxon>
        <taxon>Agaricomycotina</taxon>
        <taxon>Agaricomycetes</taxon>
        <taxon>Agaricomycetidae</taxon>
        <taxon>Boletales</taxon>
        <taxon>Suillineae</taxon>
        <taxon>Suillaceae</taxon>
        <taxon>Suillus</taxon>
    </lineage>
</organism>
<keyword evidence="5" id="KW-0539">Nucleus</keyword>
<dbReference type="GO" id="GO:0006351">
    <property type="term" value="P:DNA-templated transcription"/>
    <property type="evidence" value="ECO:0007669"/>
    <property type="project" value="InterPro"/>
</dbReference>
<gene>
    <name evidence="6" type="ORF">BJ212DRAFT_1499788</name>
</gene>
<keyword evidence="4" id="KW-0804">Transcription</keyword>
<dbReference type="GO" id="GO:0005730">
    <property type="term" value="C:nucleolus"/>
    <property type="evidence" value="ECO:0007669"/>
    <property type="project" value="UniProtKB-SubCell"/>
</dbReference>
<evidence type="ECO:0000256" key="1">
    <source>
        <dbReference type="ARBA" id="ARBA00004604"/>
    </source>
</evidence>
<evidence type="ECO:0000256" key="2">
    <source>
        <dbReference type="ARBA" id="ARBA00009430"/>
    </source>
</evidence>
<evidence type="ECO:0000256" key="4">
    <source>
        <dbReference type="ARBA" id="ARBA00023163"/>
    </source>
</evidence>
<comment type="similarity">
    <text evidence="2">Belongs to the eukaryotic RPA49/POLR1E RNA polymerase subunit family.</text>
</comment>
<evidence type="ECO:0000256" key="3">
    <source>
        <dbReference type="ARBA" id="ARBA00022478"/>
    </source>
</evidence>
<dbReference type="Pfam" id="PF06870">
    <property type="entry name" value="RNA_pol_I_A49"/>
    <property type="match status" value="1"/>
</dbReference>
<evidence type="ECO:0000313" key="7">
    <source>
        <dbReference type="Proteomes" id="UP000807769"/>
    </source>
</evidence>
<dbReference type="PANTHER" id="PTHR14440">
    <property type="entry name" value="DNA-DIRECTED RNA POLYMERASE I SUBUNIT RPA49"/>
    <property type="match status" value="1"/>
</dbReference>
<name>A0A9P7DPR7_9AGAM</name>
<protein>
    <submittedName>
        <fullName evidence="6">RNA polymerase I associated factor, A49-like protein</fullName>
    </submittedName>
</protein>
<dbReference type="Proteomes" id="UP000807769">
    <property type="component" value="Unassembled WGS sequence"/>
</dbReference>
<accession>A0A9P7DPR7</accession>
<reference evidence="6" key="1">
    <citation type="journal article" date="2020" name="New Phytol.">
        <title>Comparative genomics reveals dynamic genome evolution in host specialist ectomycorrhizal fungi.</title>
        <authorList>
            <person name="Lofgren L.A."/>
            <person name="Nguyen N.H."/>
            <person name="Vilgalys R."/>
            <person name="Ruytinx J."/>
            <person name="Liao H.L."/>
            <person name="Branco S."/>
            <person name="Kuo A."/>
            <person name="LaButti K."/>
            <person name="Lipzen A."/>
            <person name="Andreopoulos W."/>
            <person name="Pangilinan J."/>
            <person name="Riley R."/>
            <person name="Hundley H."/>
            <person name="Na H."/>
            <person name="Barry K."/>
            <person name="Grigoriev I.V."/>
            <person name="Stajich J.E."/>
            <person name="Kennedy P.G."/>
        </authorList>
    </citation>
    <scope>NUCLEOTIDE SEQUENCE</scope>
    <source>
        <strain evidence="6">MN1</strain>
    </source>
</reference>
<comment type="subcellular location">
    <subcellularLocation>
        <location evidence="1">Nucleus</location>
        <location evidence="1">Nucleolus</location>
    </subcellularLocation>
</comment>
<dbReference type="OrthoDB" id="532500at2759"/>
<keyword evidence="3" id="KW-0240">DNA-directed RNA polymerase</keyword>
<dbReference type="GO" id="GO:0003677">
    <property type="term" value="F:DNA binding"/>
    <property type="evidence" value="ECO:0007669"/>
    <property type="project" value="InterPro"/>
</dbReference>
<sequence>MYKNAHISTMIAFHKATFKNVNKDVIQQKLPMVPIVVIDGLLSRFTETARGSVEARKTSEKGTMLLTHMFALCLHVDDFATDTSVLAADLSMEPAKVNMLFRSLGCKINKLTPSDLRRLVCPILRERSKGLF</sequence>
<dbReference type="InterPro" id="IPR009668">
    <property type="entry name" value="RNA_pol-assoc_fac_A49-like"/>
</dbReference>
<evidence type="ECO:0000256" key="5">
    <source>
        <dbReference type="ARBA" id="ARBA00023242"/>
    </source>
</evidence>
<dbReference type="AlphaFoldDB" id="A0A9P7DPR7"/>
<dbReference type="EMBL" id="JABBWG010000128">
    <property type="protein sequence ID" value="KAG1800021.1"/>
    <property type="molecule type" value="Genomic_DNA"/>
</dbReference>
<dbReference type="GeneID" id="64635584"/>
<evidence type="ECO:0000313" key="6">
    <source>
        <dbReference type="EMBL" id="KAG1800021.1"/>
    </source>
</evidence>
<keyword evidence="7" id="KW-1185">Reference proteome</keyword>